<dbReference type="InterPro" id="IPR010559">
    <property type="entry name" value="Sig_transdc_His_kin_internal"/>
</dbReference>
<dbReference type="PANTHER" id="PTHR34220:SF7">
    <property type="entry name" value="SENSOR HISTIDINE KINASE YPDA"/>
    <property type="match status" value="1"/>
</dbReference>
<dbReference type="GO" id="GO:0016020">
    <property type="term" value="C:membrane"/>
    <property type="evidence" value="ECO:0007669"/>
    <property type="project" value="InterPro"/>
</dbReference>
<feature type="transmembrane region" description="Helical" evidence="1">
    <location>
        <begin position="55"/>
        <end position="71"/>
    </location>
</feature>
<dbReference type="Proteomes" id="UP000004095">
    <property type="component" value="Unassembled WGS sequence"/>
</dbReference>
<feature type="domain" description="Signal transduction histidine kinase internal region" evidence="2">
    <location>
        <begin position="162"/>
        <end position="240"/>
    </location>
</feature>
<keyword evidence="1" id="KW-0472">Membrane</keyword>
<dbReference type="EMBL" id="AAWS01000066">
    <property type="protein sequence ID" value="EAY24580.1"/>
    <property type="molecule type" value="Genomic_DNA"/>
</dbReference>
<organism evidence="3 4">
    <name type="scientific">Microscilla marina ATCC 23134</name>
    <dbReference type="NCBI Taxonomy" id="313606"/>
    <lineage>
        <taxon>Bacteria</taxon>
        <taxon>Pseudomonadati</taxon>
        <taxon>Bacteroidota</taxon>
        <taxon>Cytophagia</taxon>
        <taxon>Cytophagales</taxon>
        <taxon>Microscillaceae</taxon>
        <taxon>Microscilla</taxon>
    </lineage>
</organism>
<dbReference type="RefSeq" id="WP_002704607.1">
    <property type="nucleotide sequence ID" value="NZ_AAWS01000066.1"/>
</dbReference>
<gene>
    <name evidence="3" type="ORF">M23134_06983</name>
</gene>
<name>A1ZYJ6_MICM2</name>
<proteinExistence type="predicted"/>
<comment type="caution">
    <text evidence="3">The sequence shown here is derived from an EMBL/GenBank/DDBJ whole genome shotgun (WGS) entry which is preliminary data.</text>
</comment>
<dbReference type="GO" id="GO:0000155">
    <property type="term" value="F:phosphorelay sensor kinase activity"/>
    <property type="evidence" value="ECO:0007669"/>
    <property type="project" value="InterPro"/>
</dbReference>
<sequence length="344" mass="39170">MTTQLAKNKTQMLDKNTQTSSIERALPFVIAFLLPLLNFIGDVARQKSLDIIEFLPRWVCISLFLLILWYFNNQIAPTKGGKFLFTFLLGNLGLTAFYLFILSRFFSVNFQFLSTPLGWAAGLKFLLASWLFTAIQHTLKTTKSVATLKAENLALKSEKYKAELDQLRKQVNPHFLFNSLSTLRTMIRSNNANSEDFVMNLSDVYRQILQTRATNTVTLKEEVDFLNAYIYLLKVRHEDALHVDIQLAPDALAYSLPAYALQLLVENCIKHNIVSTSRPLTIKIYQQKPSSVTVANNYQPKAPQEDSLGVGLDNLRNRYQLMGLDNGLTVSQNEHEYAVTLNLY</sequence>
<dbReference type="InterPro" id="IPR050640">
    <property type="entry name" value="Bact_2-comp_sensor_kinase"/>
</dbReference>
<keyword evidence="1" id="KW-0812">Transmembrane</keyword>
<dbReference type="AlphaFoldDB" id="A1ZYJ6"/>
<keyword evidence="1" id="KW-1133">Transmembrane helix</keyword>
<feature type="transmembrane region" description="Helical" evidence="1">
    <location>
        <begin position="117"/>
        <end position="135"/>
    </location>
</feature>
<dbReference type="OrthoDB" id="927174at2"/>
<dbReference type="Pfam" id="PF06580">
    <property type="entry name" value="His_kinase"/>
    <property type="match status" value="1"/>
</dbReference>
<protein>
    <submittedName>
        <fullName evidence="3">Inner membrane protein YehU</fullName>
    </submittedName>
</protein>
<evidence type="ECO:0000313" key="3">
    <source>
        <dbReference type="EMBL" id="EAY24580.1"/>
    </source>
</evidence>
<dbReference type="PANTHER" id="PTHR34220">
    <property type="entry name" value="SENSOR HISTIDINE KINASE YPDA"/>
    <property type="match status" value="1"/>
</dbReference>
<feature type="transmembrane region" description="Helical" evidence="1">
    <location>
        <begin position="21"/>
        <end position="40"/>
    </location>
</feature>
<dbReference type="eggNOG" id="COG2972">
    <property type="taxonomic scope" value="Bacteria"/>
</dbReference>
<accession>A1ZYJ6</accession>
<evidence type="ECO:0000313" key="4">
    <source>
        <dbReference type="Proteomes" id="UP000004095"/>
    </source>
</evidence>
<reference evidence="3 4" key="1">
    <citation type="submission" date="2007-01" db="EMBL/GenBank/DDBJ databases">
        <authorList>
            <person name="Haygood M."/>
            <person name="Podell S."/>
            <person name="Anderson C."/>
            <person name="Hopkinson B."/>
            <person name="Roe K."/>
            <person name="Barbeau K."/>
            <person name="Gaasterland T."/>
            <person name="Ferriera S."/>
            <person name="Johnson J."/>
            <person name="Kravitz S."/>
            <person name="Beeson K."/>
            <person name="Sutton G."/>
            <person name="Rogers Y.-H."/>
            <person name="Friedman R."/>
            <person name="Frazier M."/>
            <person name="Venter J.C."/>
        </authorList>
    </citation>
    <scope>NUCLEOTIDE SEQUENCE [LARGE SCALE GENOMIC DNA]</scope>
    <source>
        <strain evidence="3 4">ATCC 23134</strain>
    </source>
</reference>
<feature type="transmembrane region" description="Helical" evidence="1">
    <location>
        <begin position="83"/>
        <end position="105"/>
    </location>
</feature>
<keyword evidence="4" id="KW-1185">Reference proteome</keyword>
<evidence type="ECO:0000259" key="2">
    <source>
        <dbReference type="Pfam" id="PF06580"/>
    </source>
</evidence>
<evidence type="ECO:0000256" key="1">
    <source>
        <dbReference type="SAM" id="Phobius"/>
    </source>
</evidence>